<dbReference type="GO" id="GO:0050104">
    <property type="term" value="F:L-gulonate 3-dehydrogenase activity"/>
    <property type="evidence" value="ECO:0007669"/>
    <property type="project" value="UniProtKB-EC"/>
</dbReference>
<dbReference type="AlphaFoldDB" id="A0A1G8MM12"/>
<evidence type="ECO:0000259" key="12">
    <source>
        <dbReference type="Pfam" id="PF00725"/>
    </source>
</evidence>
<dbReference type="PANTHER" id="PTHR48075">
    <property type="entry name" value="3-HYDROXYACYL-COA DEHYDROGENASE FAMILY PROTEIN"/>
    <property type="match status" value="1"/>
</dbReference>
<name>A0A1G8MM12_9BACI</name>
<dbReference type="GO" id="GO:0006072">
    <property type="term" value="P:glycerol-3-phosphate metabolic process"/>
    <property type="evidence" value="ECO:0007669"/>
    <property type="project" value="InterPro"/>
</dbReference>
<dbReference type="InterPro" id="IPR006176">
    <property type="entry name" value="3-OHacyl-CoA_DH_NAD-bd"/>
</dbReference>
<keyword evidence="15" id="KW-1185">Reference proteome</keyword>
<dbReference type="InterPro" id="IPR008927">
    <property type="entry name" value="6-PGluconate_DH-like_C_sf"/>
</dbReference>
<proteinExistence type="inferred from homology"/>
<comment type="pathway">
    <text evidence="2">Lipid metabolism; butanoate metabolism.</text>
</comment>
<gene>
    <name evidence="14" type="ORF">SAMN04488123_104212</name>
</gene>
<comment type="similarity">
    <text evidence="3">Belongs to the 3-hydroxyacyl-CoA dehydrogenase family.</text>
</comment>
<dbReference type="InterPro" id="IPR006168">
    <property type="entry name" value="G3P_DH_NAD-dep"/>
</dbReference>
<evidence type="ECO:0000256" key="11">
    <source>
        <dbReference type="PIRSR" id="PIRSR000105-1"/>
    </source>
</evidence>
<protein>
    <recommendedName>
        <fullName evidence="10">L-gulonate 3-dehydrogenase</fullName>
        <ecNumber evidence="9">1.1.1.45</ecNumber>
    </recommendedName>
    <alternativeName>
        <fullName evidence="10">L-gulonate 3-dehydrogenase</fullName>
    </alternativeName>
</protein>
<feature type="site" description="Important for catalytic activity" evidence="11">
    <location>
        <position position="146"/>
    </location>
</feature>
<dbReference type="GO" id="GO:0070403">
    <property type="term" value="F:NAD+ binding"/>
    <property type="evidence" value="ECO:0007669"/>
    <property type="project" value="InterPro"/>
</dbReference>
<evidence type="ECO:0000256" key="9">
    <source>
        <dbReference type="ARBA" id="ARBA00038962"/>
    </source>
</evidence>
<dbReference type="PROSITE" id="PS00067">
    <property type="entry name" value="3HCDH"/>
    <property type="match status" value="1"/>
</dbReference>
<dbReference type="GO" id="GO:0005737">
    <property type="term" value="C:cytoplasm"/>
    <property type="evidence" value="ECO:0007669"/>
    <property type="project" value="UniProtKB-SubCell"/>
</dbReference>
<dbReference type="Gene3D" id="3.40.50.720">
    <property type="entry name" value="NAD(P)-binding Rossmann-like Domain"/>
    <property type="match status" value="1"/>
</dbReference>
<dbReference type="Pfam" id="PF00725">
    <property type="entry name" value="3HCDH"/>
    <property type="match status" value="1"/>
</dbReference>
<feature type="domain" description="3-hydroxyacyl-CoA dehydrogenase NAD binding" evidence="13">
    <location>
        <begin position="10"/>
        <end position="189"/>
    </location>
</feature>
<dbReference type="PIRSF" id="PIRSF000105">
    <property type="entry name" value="HCDH"/>
    <property type="match status" value="1"/>
</dbReference>
<dbReference type="PANTHER" id="PTHR48075:SF1">
    <property type="entry name" value="LAMBDA-CRYSTALLIN HOMOLOG"/>
    <property type="match status" value="1"/>
</dbReference>
<keyword evidence="8" id="KW-0520">NAD</keyword>
<dbReference type="SUPFAM" id="SSF48179">
    <property type="entry name" value="6-phosphogluconate dehydrogenase C-terminal domain-like"/>
    <property type="match status" value="1"/>
</dbReference>
<sequence length="315" mass="35581">MVVSNEVEENVVVIGTGTMGSSIALNFASSNIQVKMYGINNEEIHKAVRLIKEKVMFLYQSELISKADVESIPKNIISTTSLSYALKNSSFIIEAVPENLELKQSLFHNIEMLCSRDAIIASNTSSLKPTEISKKLEFQDRIMVTHFWNPAHLIPLVEIVKGEHTSEEVVERSMKLMKQIGKQAIKVEREITGFVGNRLQYALFREAQYLLENKVASVEDIDTAVETSIGRRLGETGPFKTADMGGLDVFKSISEYIFPDLAIDRSPLPNLHNHVAKGNYGQKSGNGYYKWSQDFNDEMNAKREKELVRFLKKDR</sequence>
<dbReference type="Pfam" id="PF02737">
    <property type="entry name" value="3HCDH_N"/>
    <property type="match status" value="1"/>
</dbReference>
<accession>A0A1G8MM12</accession>
<dbReference type="InterPro" id="IPR006180">
    <property type="entry name" value="3-OHacyl-CoA_DH_CS"/>
</dbReference>
<comment type="subcellular location">
    <subcellularLocation>
        <location evidence="1">Cytoplasm</location>
    </subcellularLocation>
</comment>
<dbReference type="InterPro" id="IPR036291">
    <property type="entry name" value="NAD(P)-bd_dom_sf"/>
</dbReference>
<dbReference type="Gene3D" id="1.10.1040.10">
    <property type="entry name" value="N-(1-d-carboxylethyl)-l-norvaline Dehydrogenase, domain 2"/>
    <property type="match status" value="1"/>
</dbReference>
<evidence type="ECO:0000256" key="4">
    <source>
        <dbReference type="ARBA" id="ARBA00011738"/>
    </source>
</evidence>
<evidence type="ECO:0000313" key="15">
    <source>
        <dbReference type="Proteomes" id="UP000198853"/>
    </source>
</evidence>
<keyword evidence="7" id="KW-0560">Oxidoreductase</keyword>
<dbReference type="InterPro" id="IPR013328">
    <property type="entry name" value="6PGD_dom2"/>
</dbReference>
<evidence type="ECO:0000256" key="7">
    <source>
        <dbReference type="ARBA" id="ARBA00023002"/>
    </source>
</evidence>
<dbReference type="SUPFAM" id="SSF51735">
    <property type="entry name" value="NAD(P)-binding Rossmann-fold domains"/>
    <property type="match status" value="1"/>
</dbReference>
<reference evidence="14 15" key="1">
    <citation type="submission" date="2016-10" db="EMBL/GenBank/DDBJ databases">
        <authorList>
            <person name="de Groot N.N."/>
        </authorList>
    </citation>
    <scope>NUCLEOTIDE SEQUENCE [LARGE SCALE GENOMIC DNA]</scope>
    <source>
        <strain evidence="14 15">DSM 21771</strain>
    </source>
</reference>
<dbReference type="EMBL" id="FNEN01000004">
    <property type="protein sequence ID" value="SDI68370.1"/>
    <property type="molecule type" value="Genomic_DNA"/>
</dbReference>
<keyword evidence="5" id="KW-0963">Cytoplasm</keyword>
<evidence type="ECO:0000256" key="8">
    <source>
        <dbReference type="ARBA" id="ARBA00023027"/>
    </source>
</evidence>
<organism evidence="14 15">
    <name type="scientific">Natribacillus halophilus</name>
    <dbReference type="NCBI Taxonomy" id="549003"/>
    <lineage>
        <taxon>Bacteria</taxon>
        <taxon>Bacillati</taxon>
        <taxon>Bacillota</taxon>
        <taxon>Bacilli</taxon>
        <taxon>Bacillales</taxon>
        <taxon>Bacillaceae</taxon>
        <taxon>Natribacillus</taxon>
    </lineage>
</organism>
<evidence type="ECO:0000313" key="14">
    <source>
        <dbReference type="EMBL" id="SDI68370.1"/>
    </source>
</evidence>
<evidence type="ECO:0000256" key="1">
    <source>
        <dbReference type="ARBA" id="ARBA00004496"/>
    </source>
</evidence>
<evidence type="ECO:0000256" key="2">
    <source>
        <dbReference type="ARBA" id="ARBA00005086"/>
    </source>
</evidence>
<evidence type="ECO:0000256" key="10">
    <source>
        <dbReference type="ARBA" id="ARBA00042709"/>
    </source>
</evidence>
<evidence type="ECO:0000256" key="6">
    <source>
        <dbReference type="ARBA" id="ARBA00022553"/>
    </source>
</evidence>
<evidence type="ECO:0000256" key="5">
    <source>
        <dbReference type="ARBA" id="ARBA00022490"/>
    </source>
</evidence>
<evidence type="ECO:0000256" key="3">
    <source>
        <dbReference type="ARBA" id="ARBA00009463"/>
    </source>
</evidence>
<keyword evidence="6" id="KW-0597">Phosphoprotein</keyword>
<dbReference type="Proteomes" id="UP000198853">
    <property type="component" value="Unassembled WGS sequence"/>
</dbReference>
<dbReference type="RefSeq" id="WP_245723084.1">
    <property type="nucleotide sequence ID" value="NZ_FNEN01000004.1"/>
</dbReference>
<feature type="domain" description="3-hydroxyacyl-CoA dehydrogenase C-terminal" evidence="12">
    <location>
        <begin position="193"/>
        <end position="291"/>
    </location>
</feature>
<dbReference type="EC" id="1.1.1.45" evidence="9"/>
<dbReference type="InterPro" id="IPR022694">
    <property type="entry name" value="3-OHacyl-CoA_DH"/>
</dbReference>
<dbReference type="InterPro" id="IPR006108">
    <property type="entry name" value="3HC_DH_C"/>
</dbReference>
<dbReference type="UniPathway" id="UPA00863"/>
<evidence type="ECO:0000259" key="13">
    <source>
        <dbReference type="Pfam" id="PF02737"/>
    </source>
</evidence>
<comment type="subunit">
    <text evidence="4">Homodimer.</text>
</comment>
<dbReference type="GO" id="GO:0019605">
    <property type="term" value="P:butyrate metabolic process"/>
    <property type="evidence" value="ECO:0007669"/>
    <property type="project" value="UniProtKB-UniPathway"/>
</dbReference>
<dbReference type="PRINTS" id="PR00077">
    <property type="entry name" value="GPDHDRGNASE"/>
</dbReference>